<dbReference type="GO" id="GO:0034220">
    <property type="term" value="P:monoatomic ion transmembrane transport"/>
    <property type="evidence" value="ECO:0007669"/>
    <property type="project" value="UniProtKB-KW"/>
</dbReference>
<proteinExistence type="inferred from homology"/>
<evidence type="ECO:0000256" key="6">
    <source>
        <dbReference type="ARBA" id="ARBA00023136"/>
    </source>
</evidence>
<evidence type="ECO:0000256" key="5">
    <source>
        <dbReference type="ARBA" id="ARBA00023065"/>
    </source>
</evidence>
<sequence length="619" mass="68089">MAGVIFSRLKSGSRFTGATSEFRLLLSRDSYMSSYCCPVASPAIRNLPSPHARTLASVSCLDNFHYKNRPADASLSVFSRAQIGIAVHSISTGTGFNYRSYSSFFSGKGDKQRDGEVSAVSSTGEMGQGDTGVIGNDWVDKLKDAWHGTLDAAGYAGQKVREASDELSPYAHQLLESHPYLKNVILPVTYTLVATLLAWVVMPRILRRFHNYALQGHAALFPGTLLGEQVPYEKSLWGALEDPIRYLFTFIAFSQIAVMVAPKVISSQYIVEAWRGAVVLSFLWFLYRWKSNVFSRALAAKSLAVLDRERLIALDKLSSVGLLAIGIMALAEACGVPLQSIITVGGIGGVATAFAARDVLGNVLSGLSIQFSKPFSLGDTIKAGSIEGQVMDMGLTTTSLLNAEKFPVIVPNSLFSSQVIVNKSRAKWRAMVIKIPLHSDDVDKIPQVTNDIKNMLKVHPKVFLGKEIPYCYLSRVENLYAELTLGCNLTQMVNISSQYATVTFQVLGSHLTSWLSFVKFSTCTFITSFIISHLHLSGSCIMLHSIWSLASYVFTELQCFLSNFKRLTLRFFHLLFLAVPFQSKDELYSAQQDILLQAVQIIKQHGAKLGSTTYDTSIP</sequence>
<keyword evidence="10" id="KW-1185">Reference proteome</keyword>
<name>A0AAN7QJJ1_9MYRT</name>
<reference evidence="9 10" key="1">
    <citation type="journal article" date="2023" name="Hortic Res">
        <title>Pangenome of water caltrop reveals structural variations and asymmetric subgenome divergence after allopolyploidization.</title>
        <authorList>
            <person name="Zhang X."/>
            <person name="Chen Y."/>
            <person name="Wang L."/>
            <person name="Yuan Y."/>
            <person name="Fang M."/>
            <person name="Shi L."/>
            <person name="Lu R."/>
            <person name="Comes H.P."/>
            <person name="Ma Y."/>
            <person name="Chen Y."/>
            <person name="Huang G."/>
            <person name="Zhou Y."/>
            <person name="Zheng Z."/>
            <person name="Qiu Y."/>
        </authorList>
    </citation>
    <scope>NUCLEOTIDE SEQUENCE [LARGE SCALE GENOMIC DNA]</scope>
    <source>
        <tissue evidence="9">Roots</tissue>
    </source>
</reference>
<comment type="subcellular location">
    <subcellularLocation>
        <location evidence="1">Membrane</location>
        <topology evidence="1">Multi-pass membrane protein</topology>
    </subcellularLocation>
</comment>
<dbReference type="Proteomes" id="UP001345219">
    <property type="component" value="Chromosome 24"/>
</dbReference>
<evidence type="ECO:0000256" key="7">
    <source>
        <dbReference type="ARBA" id="ARBA00023303"/>
    </source>
</evidence>
<dbReference type="InterPro" id="IPR023408">
    <property type="entry name" value="MscS_beta-dom_sf"/>
</dbReference>
<dbReference type="Gene3D" id="1.10.287.1260">
    <property type="match status" value="1"/>
</dbReference>
<evidence type="ECO:0000256" key="1">
    <source>
        <dbReference type="ARBA" id="ARBA00004141"/>
    </source>
</evidence>
<dbReference type="AlphaFoldDB" id="A0AAN7QJJ1"/>
<keyword evidence="7" id="KW-0407">Ion channel</keyword>
<organism evidence="9 10">
    <name type="scientific">Trapa incisa</name>
    <dbReference type="NCBI Taxonomy" id="236973"/>
    <lineage>
        <taxon>Eukaryota</taxon>
        <taxon>Viridiplantae</taxon>
        <taxon>Streptophyta</taxon>
        <taxon>Embryophyta</taxon>
        <taxon>Tracheophyta</taxon>
        <taxon>Spermatophyta</taxon>
        <taxon>Magnoliopsida</taxon>
        <taxon>eudicotyledons</taxon>
        <taxon>Gunneridae</taxon>
        <taxon>Pentapetalae</taxon>
        <taxon>rosids</taxon>
        <taxon>malvids</taxon>
        <taxon>Myrtales</taxon>
        <taxon>Lythraceae</taxon>
        <taxon>Trapa</taxon>
    </lineage>
</organism>
<accession>A0AAN7QJJ1</accession>
<dbReference type="GO" id="GO:0016020">
    <property type="term" value="C:membrane"/>
    <property type="evidence" value="ECO:0007669"/>
    <property type="project" value="UniProtKB-SubCell"/>
</dbReference>
<evidence type="ECO:0000259" key="8">
    <source>
        <dbReference type="Pfam" id="PF00924"/>
    </source>
</evidence>
<dbReference type="PANTHER" id="PTHR30566">
    <property type="entry name" value="YNAI-RELATED MECHANOSENSITIVE ION CHANNEL"/>
    <property type="match status" value="1"/>
</dbReference>
<protein>
    <recommendedName>
        <fullName evidence="8">Mechanosensitive ion channel MscS domain-containing protein</fullName>
    </recommendedName>
</protein>
<keyword evidence="6" id="KW-0472">Membrane</keyword>
<dbReference type="SUPFAM" id="SSF82861">
    <property type="entry name" value="Mechanosensitive channel protein MscS (YggB), transmembrane region"/>
    <property type="match status" value="1"/>
</dbReference>
<comment type="caution">
    <text evidence="9">The sequence shown here is derived from an EMBL/GenBank/DDBJ whole genome shotgun (WGS) entry which is preliminary data.</text>
</comment>
<comment type="similarity">
    <text evidence="2">Belongs to the MscS (TC 1.A.23) family.</text>
</comment>
<dbReference type="SUPFAM" id="SSF50182">
    <property type="entry name" value="Sm-like ribonucleoproteins"/>
    <property type="match status" value="1"/>
</dbReference>
<dbReference type="PANTHER" id="PTHR30566:SF5">
    <property type="entry name" value="MECHANOSENSITIVE ION CHANNEL PROTEIN 1, MITOCHONDRIAL-RELATED"/>
    <property type="match status" value="1"/>
</dbReference>
<dbReference type="Pfam" id="PF00924">
    <property type="entry name" value="MS_channel_2nd"/>
    <property type="match status" value="1"/>
</dbReference>
<dbReference type="Gene3D" id="2.30.30.60">
    <property type="match status" value="1"/>
</dbReference>
<dbReference type="EMBL" id="JAXIOK010000005">
    <property type="protein sequence ID" value="KAK4769802.1"/>
    <property type="molecule type" value="Genomic_DNA"/>
</dbReference>
<keyword evidence="5" id="KW-0406">Ion transport</keyword>
<evidence type="ECO:0000313" key="10">
    <source>
        <dbReference type="Proteomes" id="UP001345219"/>
    </source>
</evidence>
<gene>
    <name evidence="9" type="ORF">SAY87_030334</name>
</gene>
<evidence type="ECO:0000256" key="4">
    <source>
        <dbReference type="ARBA" id="ARBA00022989"/>
    </source>
</evidence>
<evidence type="ECO:0000313" key="9">
    <source>
        <dbReference type="EMBL" id="KAK4769802.1"/>
    </source>
</evidence>
<keyword evidence="4" id="KW-1133">Transmembrane helix</keyword>
<evidence type="ECO:0000256" key="2">
    <source>
        <dbReference type="ARBA" id="ARBA00008017"/>
    </source>
</evidence>
<dbReference type="InterPro" id="IPR011014">
    <property type="entry name" value="MscS_channel_TM-2"/>
</dbReference>
<dbReference type="InterPro" id="IPR006685">
    <property type="entry name" value="MscS_channel_2nd"/>
</dbReference>
<feature type="domain" description="Mechanosensitive ion channel MscS" evidence="8">
    <location>
        <begin position="358"/>
        <end position="425"/>
    </location>
</feature>
<evidence type="ECO:0000256" key="3">
    <source>
        <dbReference type="ARBA" id="ARBA00022692"/>
    </source>
</evidence>
<keyword evidence="3" id="KW-0812">Transmembrane</keyword>
<keyword evidence="5" id="KW-0813">Transport</keyword>
<dbReference type="InterPro" id="IPR010920">
    <property type="entry name" value="LSM_dom_sf"/>
</dbReference>